<feature type="region of interest" description="Disordered" evidence="1">
    <location>
        <begin position="174"/>
        <end position="202"/>
    </location>
</feature>
<comment type="caution">
    <text evidence="2">The sequence shown here is derived from an EMBL/GenBank/DDBJ whole genome shotgun (WGS) entry which is preliminary data.</text>
</comment>
<accession>A0A2P4XPB3</accession>
<feature type="non-terminal residue" evidence="2">
    <location>
        <position position="1"/>
    </location>
</feature>
<keyword evidence="3" id="KW-1185">Reference proteome</keyword>
<sequence>ATGEDRTKTLRSVKNSFDSRLLEWLCKFEWGTSVETVTEDRIVKELDKIVGNVMNDAIIDVDSLFKSGLKIDLREKDVKARVVKYFMKCDEIILQHGLQSTFSTLTGIKEKCKILKQYLEPTALRDAVDSHRRLVDSASKADEQQLYLLVKEKALEQEKVFQLLSKRKKQMIDASKRSIQDQVRKQRTDSSRANPTRGTRGDYNHRRIVATATGSDNNILSRRHADKLSQLDKTVYFIKLSEPIESQAVGGAVFTSTHAIDVDITLNTAAGPVRCQDLKRCLIVEADENEVLIGKPLLTELGIDVDRQLEYLASRVDDDDTFVEP</sequence>
<gene>
    <name evidence="2" type="ORF">PHPALM_16643</name>
</gene>
<evidence type="ECO:0000313" key="3">
    <source>
        <dbReference type="Proteomes" id="UP000237271"/>
    </source>
</evidence>
<dbReference type="OrthoDB" id="123735at2759"/>
<organism evidence="2 3">
    <name type="scientific">Phytophthora palmivora</name>
    <dbReference type="NCBI Taxonomy" id="4796"/>
    <lineage>
        <taxon>Eukaryota</taxon>
        <taxon>Sar</taxon>
        <taxon>Stramenopiles</taxon>
        <taxon>Oomycota</taxon>
        <taxon>Peronosporomycetes</taxon>
        <taxon>Peronosporales</taxon>
        <taxon>Peronosporaceae</taxon>
        <taxon>Phytophthora</taxon>
    </lineage>
</organism>
<evidence type="ECO:0000256" key="1">
    <source>
        <dbReference type="SAM" id="MobiDB-lite"/>
    </source>
</evidence>
<protein>
    <submittedName>
        <fullName evidence="2">Uncharacterized protein</fullName>
    </submittedName>
</protein>
<evidence type="ECO:0000313" key="2">
    <source>
        <dbReference type="EMBL" id="POM67377.1"/>
    </source>
</evidence>
<proteinExistence type="predicted"/>
<dbReference type="Proteomes" id="UP000237271">
    <property type="component" value="Unassembled WGS sequence"/>
</dbReference>
<feature type="compositionally biased region" description="Basic and acidic residues" evidence="1">
    <location>
        <begin position="174"/>
        <end position="190"/>
    </location>
</feature>
<feature type="non-terminal residue" evidence="2">
    <location>
        <position position="325"/>
    </location>
</feature>
<dbReference type="EMBL" id="NCKW01009252">
    <property type="protein sequence ID" value="POM67377.1"/>
    <property type="molecule type" value="Genomic_DNA"/>
</dbReference>
<name>A0A2P4XPB3_9STRA</name>
<reference evidence="2 3" key="1">
    <citation type="journal article" date="2017" name="Genome Biol. Evol.">
        <title>Phytophthora megakarya and P. palmivora, closely related causal agents of cacao black pod rot, underwent increases in genome sizes and gene numbers by different mechanisms.</title>
        <authorList>
            <person name="Ali S.S."/>
            <person name="Shao J."/>
            <person name="Lary D.J."/>
            <person name="Kronmiller B."/>
            <person name="Shen D."/>
            <person name="Strem M.D."/>
            <person name="Amoako-Attah I."/>
            <person name="Akrofi A.Y."/>
            <person name="Begoude B.A."/>
            <person name="Ten Hoopen G.M."/>
            <person name="Coulibaly K."/>
            <person name="Kebe B.I."/>
            <person name="Melnick R.L."/>
            <person name="Guiltinan M.J."/>
            <person name="Tyler B.M."/>
            <person name="Meinhardt L.W."/>
            <person name="Bailey B.A."/>
        </authorList>
    </citation>
    <scope>NUCLEOTIDE SEQUENCE [LARGE SCALE GENOMIC DNA]</scope>
    <source>
        <strain evidence="3">sbr112.9</strain>
    </source>
</reference>
<dbReference type="AlphaFoldDB" id="A0A2P4XPB3"/>